<dbReference type="Pfam" id="PF01152">
    <property type="entry name" value="Bac_globin"/>
    <property type="match status" value="1"/>
</dbReference>
<dbReference type="GO" id="GO:0046872">
    <property type="term" value="F:metal ion binding"/>
    <property type="evidence" value="ECO:0007669"/>
    <property type="project" value="UniProtKB-KW"/>
</dbReference>
<dbReference type="GO" id="GO:0020037">
    <property type="term" value="F:heme binding"/>
    <property type="evidence" value="ECO:0007669"/>
    <property type="project" value="InterPro"/>
</dbReference>
<proteinExistence type="predicted"/>
<accession>A0A0A6PH40</accession>
<keyword evidence="4 5" id="KW-0408">Iron</keyword>
<dbReference type="InterPro" id="IPR001486">
    <property type="entry name" value="Hemoglobin_trunc"/>
</dbReference>
<sequence>MMMSEQNTLYDRLGGYDAIAAVVNNLLPRLMSDSQLGRFWENRGDDGIAREKQLLIDFLCANAGGAVLYTGRDNSTSHRGMGISEQDWTCFISHLKDTLNHFQVPDSEKGDVLTFIESTKVDIVE</sequence>
<keyword evidence="2 5" id="KW-0349">Heme</keyword>
<keyword evidence="1" id="KW-0813">Transport</keyword>
<dbReference type="SUPFAM" id="SSF46458">
    <property type="entry name" value="Globin-like"/>
    <property type="match status" value="1"/>
</dbReference>
<comment type="caution">
    <text evidence="6">The sequence shown here is derived from an EMBL/GenBank/DDBJ whole genome shotgun (WGS) entry which is preliminary data.</text>
</comment>
<evidence type="ECO:0000256" key="2">
    <source>
        <dbReference type="ARBA" id="ARBA00022617"/>
    </source>
</evidence>
<organism evidence="6 7">
    <name type="scientific">Candidatus Thiomargarita nelsonii</name>
    <dbReference type="NCBI Taxonomy" id="1003181"/>
    <lineage>
        <taxon>Bacteria</taxon>
        <taxon>Pseudomonadati</taxon>
        <taxon>Pseudomonadota</taxon>
        <taxon>Gammaproteobacteria</taxon>
        <taxon>Thiotrichales</taxon>
        <taxon>Thiotrichaceae</taxon>
        <taxon>Thiomargarita</taxon>
    </lineage>
</organism>
<evidence type="ECO:0000256" key="4">
    <source>
        <dbReference type="ARBA" id="ARBA00023004"/>
    </source>
</evidence>
<dbReference type="GO" id="GO:0019825">
    <property type="term" value="F:oxygen binding"/>
    <property type="evidence" value="ECO:0007669"/>
    <property type="project" value="InterPro"/>
</dbReference>
<dbReference type="Gene3D" id="1.10.490.10">
    <property type="entry name" value="Globins"/>
    <property type="match status" value="1"/>
</dbReference>
<evidence type="ECO:0000313" key="7">
    <source>
        <dbReference type="Proteomes" id="UP000030428"/>
    </source>
</evidence>
<gene>
    <name evidence="6" type="ORF">PN36_14395</name>
</gene>
<evidence type="ECO:0000256" key="3">
    <source>
        <dbReference type="ARBA" id="ARBA00022723"/>
    </source>
</evidence>
<reference evidence="6 7" key="1">
    <citation type="journal article" date="2016" name="Front. Microbiol.">
        <title>Single-Cell (Meta-)Genomics of a Dimorphic Candidatus Thiomargarita nelsonii Reveals Genomic Plasticity.</title>
        <authorList>
            <person name="Flood B.E."/>
            <person name="Fliss P."/>
            <person name="Jones D.S."/>
            <person name="Dick G.J."/>
            <person name="Jain S."/>
            <person name="Kaster A.K."/>
            <person name="Winkel M."/>
            <person name="Mussmann M."/>
            <person name="Bailey J."/>
        </authorList>
    </citation>
    <scope>NUCLEOTIDE SEQUENCE [LARGE SCALE GENOMIC DNA]</scope>
    <source>
        <strain evidence="6">Hydrate Ridge</strain>
    </source>
</reference>
<feature type="binding site" description="distal binding residue" evidence="5">
    <location>
        <position position="78"/>
    </location>
    <ligand>
        <name>heme</name>
        <dbReference type="ChEBI" id="CHEBI:30413"/>
    </ligand>
    <ligandPart>
        <name>Fe</name>
        <dbReference type="ChEBI" id="CHEBI:18248"/>
    </ligandPart>
</feature>
<evidence type="ECO:0000256" key="1">
    <source>
        <dbReference type="ARBA" id="ARBA00022448"/>
    </source>
</evidence>
<dbReference type="CDD" id="cd00454">
    <property type="entry name" value="TrHb1_N"/>
    <property type="match status" value="1"/>
</dbReference>
<protein>
    <submittedName>
        <fullName evidence="6">Globin</fullName>
    </submittedName>
</protein>
<dbReference type="AlphaFoldDB" id="A0A0A6PH40"/>
<evidence type="ECO:0000313" key="6">
    <source>
        <dbReference type="EMBL" id="KHD09955.2"/>
    </source>
</evidence>
<evidence type="ECO:0000256" key="5">
    <source>
        <dbReference type="PIRSR" id="PIRSR601486-1"/>
    </source>
</evidence>
<dbReference type="InterPro" id="IPR012292">
    <property type="entry name" value="Globin/Proto"/>
</dbReference>
<dbReference type="EMBL" id="JSZA02000049">
    <property type="protein sequence ID" value="KHD09955.2"/>
    <property type="molecule type" value="Genomic_DNA"/>
</dbReference>
<dbReference type="Proteomes" id="UP000030428">
    <property type="component" value="Unassembled WGS sequence"/>
</dbReference>
<dbReference type="InterPro" id="IPR009050">
    <property type="entry name" value="Globin-like_sf"/>
</dbReference>
<keyword evidence="7" id="KW-1185">Reference proteome</keyword>
<keyword evidence="3 5" id="KW-0479">Metal-binding</keyword>
<name>A0A0A6PH40_9GAMM</name>